<dbReference type="PANTHER" id="PTHR47260:SF3">
    <property type="entry name" value="THIOESTERASE FAMILY PROTEIN (AFU_ORTHOLOGUE AFUA_7G03960)"/>
    <property type="match status" value="1"/>
</dbReference>
<dbReference type="RefSeq" id="XP_056469887.1">
    <property type="nucleotide sequence ID" value="XM_056622471.1"/>
</dbReference>
<name>A0A9W9EP11_9EURO</name>
<comment type="caution">
    <text evidence="2">The sequence shown here is derived from an EMBL/GenBank/DDBJ whole genome shotgun (WGS) entry which is preliminary data.</text>
</comment>
<dbReference type="Gene3D" id="3.10.129.10">
    <property type="entry name" value="Hotdog Thioesterase"/>
    <property type="match status" value="1"/>
</dbReference>
<protein>
    <recommendedName>
        <fullName evidence="1">Thioesterase domain-containing protein</fullName>
    </recommendedName>
</protein>
<dbReference type="CDD" id="cd03443">
    <property type="entry name" value="PaaI_thioesterase"/>
    <property type="match status" value="1"/>
</dbReference>
<gene>
    <name evidence="2" type="ORF">N7532_009980</name>
</gene>
<dbReference type="SUPFAM" id="SSF54637">
    <property type="entry name" value="Thioesterase/thiol ester dehydrase-isomerase"/>
    <property type="match status" value="1"/>
</dbReference>
<organism evidence="2 3">
    <name type="scientific">Penicillium argentinense</name>
    <dbReference type="NCBI Taxonomy" id="1131581"/>
    <lineage>
        <taxon>Eukaryota</taxon>
        <taxon>Fungi</taxon>
        <taxon>Dikarya</taxon>
        <taxon>Ascomycota</taxon>
        <taxon>Pezizomycotina</taxon>
        <taxon>Eurotiomycetes</taxon>
        <taxon>Eurotiomycetidae</taxon>
        <taxon>Eurotiales</taxon>
        <taxon>Aspergillaceae</taxon>
        <taxon>Penicillium</taxon>
    </lineage>
</organism>
<reference evidence="2" key="2">
    <citation type="journal article" date="2023" name="IMA Fungus">
        <title>Comparative genomic study of the Penicillium genus elucidates a diverse pangenome and 15 lateral gene transfer events.</title>
        <authorList>
            <person name="Petersen C."/>
            <person name="Sorensen T."/>
            <person name="Nielsen M.R."/>
            <person name="Sondergaard T.E."/>
            <person name="Sorensen J.L."/>
            <person name="Fitzpatrick D.A."/>
            <person name="Frisvad J.C."/>
            <person name="Nielsen K.L."/>
        </authorList>
    </citation>
    <scope>NUCLEOTIDE SEQUENCE</scope>
    <source>
        <strain evidence="2">IBT 30761</strain>
    </source>
</reference>
<dbReference type="OrthoDB" id="506431at2759"/>
<dbReference type="PANTHER" id="PTHR47260">
    <property type="entry name" value="UPF0644 PROTEIN PB2B4.06"/>
    <property type="match status" value="1"/>
</dbReference>
<dbReference type="InterPro" id="IPR052061">
    <property type="entry name" value="PTE-AB_protein"/>
</dbReference>
<evidence type="ECO:0000313" key="2">
    <source>
        <dbReference type="EMBL" id="KAJ5085209.1"/>
    </source>
</evidence>
<dbReference type="Pfam" id="PF03061">
    <property type="entry name" value="4HBT"/>
    <property type="match status" value="1"/>
</dbReference>
<dbReference type="InterPro" id="IPR006683">
    <property type="entry name" value="Thioestr_dom"/>
</dbReference>
<dbReference type="EMBL" id="JAPQKI010000010">
    <property type="protein sequence ID" value="KAJ5085209.1"/>
    <property type="molecule type" value="Genomic_DNA"/>
</dbReference>
<dbReference type="GeneID" id="81361450"/>
<dbReference type="InterPro" id="IPR029069">
    <property type="entry name" value="HotDog_dom_sf"/>
</dbReference>
<dbReference type="Proteomes" id="UP001149074">
    <property type="component" value="Unassembled WGS sequence"/>
</dbReference>
<accession>A0A9W9EP11</accession>
<feature type="domain" description="Thioesterase" evidence="1">
    <location>
        <begin position="117"/>
        <end position="196"/>
    </location>
</feature>
<sequence length="213" mass="23392">MTELWSDLRGLLGKTELIAKDLEFFSTISICNTYISNTAYRPIPFLTRYDKTGANRFFSKTINSTETVPRLLSMLLAKYVDSTASRADGPSQGDGGKEPLCVTFAQLGPDVGGFQDTLHGGVMASLLDESIGLCAEAYREFVAKDSLSRLYTANLEISYRAPVPAPGILVIETWLKKKEGRKYFLEARVLSENGNVMVEAKSLYISARSPAAL</sequence>
<dbReference type="AlphaFoldDB" id="A0A9W9EP11"/>
<evidence type="ECO:0000259" key="1">
    <source>
        <dbReference type="Pfam" id="PF03061"/>
    </source>
</evidence>
<reference evidence="2" key="1">
    <citation type="submission" date="2022-11" db="EMBL/GenBank/DDBJ databases">
        <authorList>
            <person name="Petersen C."/>
        </authorList>
    </citation>
    <scope>NUCLEOTIDE SEQUENCE</scope>
    <source>
        <strain evidence="2">IBT 30761</strain>
    </source>
</reference>
<evidence type="ECO:0000313" key="3">
    <source>
        <dbReference type="Proteomes" id="UP001149074"/>
    </source>
</evidence>
<proteinExistence type="predicted"/>
<keyword evidence="3" id="KW-1185">Reference proteome</keyword>